<dbReference type="PANTHER" id="PTHR46215">
    <property type="entry name" value="DIRIGENT PROTEIN 24-RELATED"/>
    <property type="match status" value="1"/>
</dbReference>
<comment type="similarity">
    <text evidence="1 4">Belongs to the plant dirigent protein family.</text>
</comment>
<dbReference type="Proteomes" id="UP001152561">
    <property type="component" value="Unassembled WGS sequence"/>
</dbReference>
<dbReference type="EMBL" id="JAJAGQ010000016">
    <property type="protein sequence ID" value="KAJ8540345.1"/>
    <property type="molecule type" value="Genomic_DNA"/>
</dbReference>
<comment type="subcellular location">
    <subcellularLocation>
        <location evidence="4">Secreted</location>
        <location evidence="4">Extracellular space</location>
        <location evidence="4">Apoplast</location>
    </subcellularLocation>
</comment>
<comment type="subunit">
    <text evidence="2 4">Homodimer.</text>
</comment>
<proteinExistence type="inferred from homology"/>
<dbReference type="Pfam" id="PF03018">
    <property type="entry name" value="Dirigent"/>
    <property type="match status" value="1"/>
</dbReference>
<reference evidence="7" key="1">
    <citation type="journal article" date="2023" name="Proc. Natl. Acad. Sci. U.S.A.">
        <title>Genomic and structural basis for evolution of tropane alkaloid biosynthesis.</title>
        <authorList>
            <person name="Wanga Y.-J."/>
            <person name="Taina T."/>
            <person name="Yua J.-Y."/>
            <person name="Lia J."/>
            <person name="Xua B."/>
            <person name="Chenc J."/>
            <person name="D'Auriad J.C."/>
            <person name="Huanga J.-P."/>
            <person name="Huanga S.-X."/>
        </authorList>
    </citation>
    <scope>NUCLEOTIDE SEQUENCE [LARGE SCALE GENOMIC DNA]</scope>
    <source>
        <strain evidence="7">cv. KIB-2019</strain>
    </source>
</reference>
<comment type="caution">
    <text evidence="6">The sequence shown here is derived from an EMBL/GenBank/DDBJ whole genome shotgun (WGS) entry which is preliminary data.</text>
</comment>
<keyword evidence="4" id="KW-0052">Apoplast</keyword>
<accession>A0A9Q1LM79</accession>
<feature type="compositionally biased region" description="Low complexity" evidence="5">
    <location>
        <begin position="84"/>
        <end position="102"/>
    </location>
</feature>
<dbReference type="AlphaFoldDB" id="A0A9Q1LM79"/>
<organism evidence="6 7">
    <name type="scientific">Anisodus acutangulus</name>
    <dbReference type="NCBI Taxonomy" id="402998"/>
    <lineage>
        <taxon>Eukaryota</taxon>
        <taxon>Viridiplantae</taxon>
        <taxon>Streptophyta</taxon>
        <taxon>Embryophyta</taxon>
        <taxon>Tracheophyta</taxon>
        <taxon>Spermatophyta</taxon>
        <taxon>Magnoliopsida</taxon>
        <taxon>eudicotyledons</taxon>
        <taxon>Gunneridae</taxon>
        <taxon>Pentapetalae</taxon>
        <taxon>asterids</taxon>
        <taxon>lamiids</taxon>
        <taxon>Solanales</taxon>
        <taxon>Solanaceae</taxon>
        <taxon>Solanoideae</taxon>
        <taxon>Hyoscyameae</taxon>
        <taxon>Anisodus</taxon>
    </lineage>
</organism>
<feature type="region of interest" description="Disordered" evidence="5">
    <location>
        <begin position="78"/>
        <end position="105"/>
    </location>
</feature>
<evidence type="ECO:0000256" key="1">
    <source>
        <dbReference type="ARBA" id="ARBA00010746"/>
    </source>
</evidence>
<dbReference type="InterPro" id="IPR004265">
    <property type="entry name" value="Dirigent"/>
</dbReference>
<evidence type="ECO:0000313" key="6">
    <source>
        <dbReference type="EMBL" id="KAJ8540345.1"/>
    </source>
</evidence>
<evidence type="ECO:0000256" key="5">
    <source>
        <dbReference type="SAM" id="MobiDB-lite"/>
    </source>
</evidence>
<evidence type="ECO:0000256" key="4">
    <source>
        <dbReference type="RuleBase" id="RU363099"/>
    </source>
</evidence>
<protein>
    <recommendedName>
        <fullName evidence="4">Dirigent protein</fullName>
    </recommendedName>
</protein>
<keyword evidence="3 4" id="KW-0964">Secreted</keyword>
<dbReference type="InterPro" id="IPR044859">
    <property type="entry name" value="Allene_oxi_cyc_Dirigent"/>
</dbReference>
<feature type="region of interest" description="Disordered" evidence="5">
    <location>
        <begin position="1"/>
        <end position="63"/>
    </location>
</feature>
<keyword evidence="7" id="KW-1185">Reference proteome</keyword>
<evidence type="ECO:0000313" key="7">
    <source>
        <dbReference type="Proteomes" id="UP001152561"/>
    </source>
</evidence>
<name>A0A9Q1LM79_9SOLA</name>
<gene>
    <name evidence="6" type="ORF">K7X08_030264</name>
</gene>
<evidence type="ECO:0000256" key="3">
    <source>
        <dbReference type="ARBA" id="ARBA00022525"/>
    </source>
</evidence>
<dbReference type="GO" id="GO:0009699">
    <property type="term" value="P:phenylpropanoid biosynthetic process"/>
    <property type="evidence" value="ECO:0007669"/>
    <property type="project" value="UniProtKB-ARBA"/>
</dbReference>
<evidence type="ECO:0000256" key="2">
    <source>
        <dbReference type="ARBA" id="ARBA00011738"/>
    </source>
</evidence>
<dbReference type="OrthoDB" id="1921494at2759"/>
<comment type="function">
    <text evidence="4">Dirigent proteins impart stereoselectivity on the phenoxy radical-coupling reaction, yielding optically active lignans from two molecules of coniferyl alcohol in the biosynthesis of lignans, flavonolignans, and alkaloids and thus plays a central role in plant secondary metabolism.</text>
</comment>
<dbReference type="Gene3D" id="2.40.480.10">
    <property type="entry name" value="Allene oxide cyclase-like"/>
    <property type="match status" value="1"/>
</dbReference>
<dbReference type="GO" id="GO:0048046">
    <property type="term" value="C:apoplast"/>
    <property type="evidence" value="ECO:0007669"/>
    <property type="project" value="UniProtKB-SubCell"/>
</dbReference>
<feature type="compositionally biased region" description="Low complexity" evidence="5">
    <location>
        <begin position="7"/>
        <end position="27"/>
    </location>
</feature>
<sequence length="288" mass="30424">MRHQKQPVVTPVVAPVATLPPATVTAPDSDVAPVADPSVPADTVAPPADLPAEPEPDSTPVVAPSASVAPLLEQPLSPKQHQVGQLQPEEGPQQLQPQPNNQIFPINGRVPLNTINNNNYPFLAGLNGQQQANTVLQNTGNNNIVNGENKQPSVTAGQLPAGLSLQQLMFGSITVVDNEITEGHELESAVLGKAQGFYLTSSSDGTSHTLALTALFHGGEHNHEFDDSISFFGIHRTAIPISHIAIIGGTGKYENAKGFATIETLPHVDQHTTDGVETITHFTVYITP</sequence>
<dbReference type="PANTHER" id="PTHR46215:SF15">
    <property type="entry name" value="DIRIGENT PROTEIN 24"/>
    <property type="match status" value="1"/>
</dbReference>